<dbReference type="GO" id="GO:0006270">
    <property type="term" value="P:DNA replication initiation"/>
    <property type="evidence" value="ECO:0007669"/>
    <property type="project" value="InterPro"/>
</dbReference>
<keyword evidence="7" id="KW-1185">Reference proteome</keyword>
<dbReference type="PANTHER" id="PTHR10507:SF0">
    <property type="entry name" value="CELL DIVISION CONTROL PROTEIN 45 HOMOLOG"/>
    <property type="match status" value="1"/>
</dbReference>
<keyword evidence="3" id="KW-0235">DNA replication</keyword>
<dbReference type="GO" id="GO:0003682">
    <property type="term" value="F:chromatin binding"/>
    <property type="evidence" value="ECO:0007669"/>
    <property type="project" value="TreeGrafter"/>
</dbReference>
<keyword evidence="4" id="KW-0539">Nucleus</keyword>
<name>A0A9P7BDH9_9ASCO</name>
<dbReference type="GO" id="GO:0031261">
    <property type="term" value="C:DNA replication preinitiation complex"/>
    <property type="evidence" value="ECO:0007669"/>
    <property type="project" value="TreeGrafter"/>
</dbReference>
<organism evidence="6 7">
    <name type="scientific">Pichia californica</name>
    <dbReference type="NCBI Taxonomy" id="460514"/>
    <lineage>
        <taxon>Eukaryota</taxon>
        <taxon>Fungi</taxon>
        <taxon>Dikarya</taxon>
        <taxon>Ascomycota</taxon>
        <taxon>Saccharomycotina</taxon>
        <taxon>Pichiomycetes</taxon>
        <taxon>Pichiales</taxon>
        <taxon>Pichiaceae</taxon>
        <taxon>Pichia</taxon>
    </lineage>
</organism>
<comment type="subcellular location">
    <subcellularLocation>
        <location evidence="1">Nucleus</location>
    </subcellularLocation>
</comment>
<gene>
    <name evidence="6" type="ORF">C6P40_005440</name>
</gene>
<evidence type="ECO:0000313" key="6">
    <source>
        <dbReference type="EMBL" id="KAG0681281.1"/>
    </source>
</evidence>
<dbReference type="GO" id="GO:1902977">
    <property type="term" value="P:mitotic DNA replication preinitiation complex assembly"/>
    <property type="evidence" value="ECO:0007669"/>
    <property type="project" value="TreeGrafter"/>
</dbReference>
<accession>A0A9P7BDH9</accession>
<dbReference type="InterPro" id="IPR003874">
    <property type="entry name" value="CDC45"/>
</dbReference>
<dbReference type="Pfam" id="PF02724">
    <property type="entry name" value="CDC45"/>
    <property type="match status" value="1"/>
</dbReference>
<protein>
    <submittedName>
        <fullName evidence="6">Uncharacterized protein</fullName>
    </submittedName>
</protein>
<feature type="non-terminal residue" evidence="6">
    <location>
        <position position="1"/>
    </location>
</feature>
<dbReference type="GO" id="GO:0000727">
    <property type="term" value="P:double-strand break repair via break-induced replication"/>
    <property type="evidence" value="ECO:0007669"/>
    <property type="project" value="TreeGrafter"/>
</dbReference>
<dbReference type="GO" id="GO:0003688">
    <property type="term" value="F:DNA replication origin binding"/>
    <property type="evidence" value="ECO:0007669"/>
    <property type="project" value="TreeGrafter"/>
</dbReference>
<dbReference type="PANTHER" id="PTHR10507">
    <property type="entry name" value="CDC45-RELATED PROTEIN"/>
    <property type="match status" value="1"/>
</dbReference>
<evidence type="ECO:0000313" key="7">
    <source>
        <dbReference type="Proteomes" id="UP000697127"/>
    </source>
</evidence>
<feature type="non-terminal residue" evidence="6">
    <location>
        <position position="172"/>
    </location>
</feature>
<dbReference type="Proteomes" id="UP000697127">
    <property type="component" value="Unassembled WGS sequence"/>
</dbReference>
<evidence type="ECO:0000256" key="5">
    <source>
        <dbReference type="ARBA" id="ARBA00023306"/>
    </source>
</evidence>
<dbReference type="AlphaFoldDB" id="A0A9P7BDH9"/>
<comment type="caution">
    <text evidence="6">The sequence shown here is derived from an EMBL/GenBank/DDBJ whole genome shotgun (WGS) entry which is preliminary data.</text>
</comment>
<evidence type="ECO:0000256" key="1">
    <source>
        <dbReference type="ARBA" id="ARBA00004123"/>
    </source>
</evidence>
<evidence type="ECO:0000256" key="4">
    <source>
        <dbReference type="ARBA" id="ARBA00023242"/>
    </source>
</evidence>
<evidence type="ECO:0000256" key="2">
    <source>
        <dbReference type="ARBA" id="ARBA00010727"/>
    </source>
</evidence>
<comment type="similarity">
    <text evidence="2">Belongs to the CDC45 family.</text>
</comment>
<dbReference type="GO" id="GO:0003697">
    <property type="term" value="F:single-stranded DNA binding"/>
    <property type="evidence" value="ECO:0007669"/>
    <property type="project" value="TreeGrafter"/>
</dbReference>
<sequence>DDEDEDNDDEINDQNIDKKTKDKNEQFLAGFWRAYDSLNNYDSIIKGMNVAKFQQQFIFEKGSEIILKEMIKMHDKFKYVVLNESFTTNSSITRSNYNDSTFNKSISSLKDDRVVDITSFGNGSLMFQNPLILTKLGNWILNAYHKDGGLLPLLIAAYNNDTETYLICGLPS</sequence>
<dbReference type="EMBL" id="PUHW01000959">
    <property type="protein sequence ID" value="KAG0681281.1"/>
    <property type="molecule type" value="Genomic_DNA"/>
</dbReference>
<reference evidence="6" key="1">
    <citation type="submission" date="2020-11" db="EMBL/GenBank/DDBJ databases">
        <title>Kefir isolates.</title>
        <authorList>
            <person name="Marcisauskas S."/>
            <person name="Kim Y."/>
            <person name="Blasche S."/>
        </authorList>
    </citation>
    <scope>NUCLEOTIDE SEQUENCE</scope>
    <source>
        <strain evidence="6">Olga-1</strain>
    </source>
</reference>
<keyword evidence="5" id="KW-0131">Cell cycle</keyword>
<evidence type="ECO:0000256" key="3">
    <source>
        <dbReference type="ARBA" id="ARBA00022705"/>
    </source>
</evidence>
<proteinExistence type="inferred from homology"/>